<accession>A0ABY8JJI6</accession>
<sequence>MDRQAEVEHLAQSDRHIATAEQHITKQRLLLDNLRAEGHDTKVAEEMLTGFEHNLKTLREHRAIIVKTIEQIDEGLA</sequence>
<keyword evidence="2" id="KW-1185">Reference proteome</keyword>
<dbReference type="Proteomes" id="UP001221546">
    <property type="component" value="Chromosome"/>
</dbReference>
<name>A0ABY8JJI6_9BRAD</name>
<dbReference type="RefSeq" id="WP_057015605.1">
    <property type="nucleotide sequence ID" value="NZ_CP121646.1"/>
</dbReference>
<organism evidence="1 2">
    <name type="scientific">Bradyrhizobium brasilense</name>
    <dbReference type="NCBI Taxonomy" id="1419277"/>
    <lineage>
        <taxon>Bacteria</taxon>
        <taxon>Pseudomonadati</taxon>
        <taxon>Pseudomonadota</taxon>
        <taxon>Alphaproteobacteria</taxon>
        <taxon>Hyphomicrobiales</taxon>
        <taxon>Nitrobacteraceae</taxon>
        <taxon>Bradyrhizobium</taxon>
    </lineage>
</organism>
<evidence type="ECO:0000313" key="2">
    <source>
        <dbReference type="Proteomes" id="UP001221546"/>
    </source>
</evidence>
<proteinExistence type="predicted"/>
<dbReference type="EMBL" id="CP121646">
    <property type="protein sequence ID" value="WFU65273.1"/>
    <property type="molecule type" value="Genomic_DNA"/>
</dbReference>
<evidence type="ECO:0000313" key="1">
    <source>
        <dbReference type="EMBL" id="WFU65273.1"/>
    </source>
</evidence>
<reference evidence="1 2" key="1">
    <citation type="submission" date="2023-04" db="EMBL/GenBank/DDBJ databases">
        <title>Australian commercial rhizobial inoculants.</title>
        <authorList>
            <person name="Kohlmeier M.G."/>
            <person name="O'Hara G.W."/>
            <person name="Colombi E."/>
            <person name="Ramsay J.P."/>
            <person name="Terpolilli J."/>
        </authorList>
    </citation>
    <scope>NUCLEOTIDE SEQUENCE [LARGE SCALE GENOMIC DNA]</scope>
    <source>
        <strain evidence="1 2">CB627</strain>
    </source>
</reference>
<protein>
    <submittedName>
        <fullName evidence="1">Uncharacterized protein</fullName>
    </submittedName>
</protein>
<gene>
    <name evidence="1" type="ORF">QA636_06970</name>
</gene>